<dbReference type="FunFam" id="3.20.20.70:FF:000061">
    <property type="entry name" value="Glutamate synthase large subunit"/>
    <property type="match status" value="1"/>
</dbReference>
<dbReference type="InterPro" id="IPR002489">
    <property type="entry name" value="Glu_synth_asu_C"/>
</dbReference>
<dbReference type="CDD" id="cd00713">
    <property type="entry name" value="GltS"/>
    <property type="match status" value="1"/>
</dbReference>
<evidence type="ECO:0000256" key="11">
    <source>
        <dbReference type="ARBA" id="ARBA00023002"/>
    </source>
</evidence>
<comment type="caution">
    <text evidence="18">The sequence shown here is derived from an EMBL/GenBank/DDBJ whole genome shotgun (WGS) entry which is preliminary data.</text>
</comment>
<dbReference type="Gene3D" id="3.60.20.10">
    <property type="entry name" value="Glutamine Phosphoribosylpyrophosphate, subunit 1, domain 1"/>
    <property type="match status" value="1"/>
</dbReference>
<dbReference type="InterPro" id="IPR036485">
    <property type="entry name" value="Glu_synth_asu_C_sf"/>
</dbReference>
<evidence type="ECO:0000256" key="13">
    <source>
        <dbReference type="ARBA" id="ARBA00023014"/>
    </source>
</evidence>
<evidence type="ECO:0000256" key="9">
    <source>
        <dbReference type="ARBA" id="ARBA00022827"/>
    </source>
</evidence>
<gene>
    <name evidence="18" type="ORF">D8M05_18275</name>
</gene>
<dbReference type="InterPro" id="IPR002932">
    <property type="entry name" value="Glu_synthdom"/>
</dbReference>
<evidence type="ECO:0000256" key="3">
    <source>
        <dbReference type="ARBA" id="ARBA00001974"/>
    </source>
</evidence>
<evidence type="ECO:0000256" key="6">
    <source>
        <dbReference type="ARBA" id="ARBA00022630"/>
    </source>
</evidence>
<keyword evidence="8" id="KW-0479">Metal-binding</keyword>
<dbReference type="SUPFAM" id="SSF51395">
    <property type="entry name" value="FMN-linked oxidoreductases"/>
    <property type="match status" value="1"/>
</dbReference>
<comment type="cofactor">
    <cofactor evidence="3">
        <name>FAD</name>
        <dbReference type="ChEBI" id="CHEBI:57692"/>
    </cofactor>
</comment>
<keyword evidence="19" id="KW-1185">Reference proteome</keyword>
<accession>A0A494YS86</accession>
<dbReference type="SUPFAM" id="SSF69336">
    <property type="entry name" value="Alpha subunit of glutamate synthase, C-terminal domain"/>
    <property type="match status" value="1"/>
</dbReference>
<dbReference type="GO" id="GO:0051538">
    <property type="term" value="F:3 iron, 4 sulfur cluster binding"/>
    <property type="evidence" value="ECO:0007669"/>
    <property type="project" value="UniProtKB-KW"/>
</dbReference>
<dbReference type="InterPro" id="IPR017932">
    <property type="entry name" value="GATase_2_dom"/>
</dbReference>
<name>A0A494YS86_9BACI</name>
<dbReference type="FunFam" id="3.60.20.10:FF:000001">
    <property type="entry name" value="Glutamate synthase, large subunit"/>
    <property type="match status" value="1"/>
</dbReference>
<keyword evidence="11 18" id="KW-0560">Oxidoreductase</keyword>
<dbReference type="Proteomes" id="UP000281813">
    <property type="component" value="Unassembled WGS sequence"/>
</dbReference>
<comment type="cofactor">
    <cofactor evidence="2">
        <name>[3Fe-4S] cluster</name>
        <dbReference type="ChEBI" id="CHEBI:21137"/>
    </cofactor>
</comment>
<evidence type="ECO:0000256" key="16">
    <source>
        <dbReference type="ARBA" id="ARBA00029440"/>
    </source>
</evidence>
<evidence type="ECO:0000256" key="1">
    <source>
        <dbReference type="ARBA" id="ARBA00001917"/>
    </source>
</evidence>
<dbReference type="PROSITE" id="PS51278">
    <property type="entry name" value="GATASE_TYPE_2"/>
    <property type="match status" value="1"/>
</dbReference>
<keyword evidence="5" id="KW-0028">Amino-acid biosynthesis</keyword>
<protein>
    <submittedName>
        <fullName evidence="18">Glutamate synthase large subunit</fullName>
        <ecNumber evidence="18">1.4.1.13</ecNumber>
    </submittedName>
</protein>
<organism evidence="18 19">
    <name type="scientific">Oceanobacillus bengalensis</name>
    <dbReference type="NCBI Taxonomy" id="1435466"/>
    <lineage>
        <taxon>Bacteria</taxon>
        <taxon>Bacillati</taxon>
        <taxon>Bacillota</taxon>
        <taxon>Bacilli</taxon>
        <taxon>Bacillales</taxon>
        <taxon>Bacillaceae</taxon>
        <taxon>Oceanobacillus</taxon>
    </lineage>
</organism>
<comment type="pathway">
    <text evidence="16">Amino-acid biosynthesis.</text>
</comment>
<feature type="domain" description="Glutamine amidotransferase type-2" evidence="17">
    <location>
        <begin position="21"/>
        <end position="418"/>
    </location>
</feature>
<dbReference type="GO" id="GO:0004355">
    <property type="term" value="F:glutamate synthase (NADPH) activity"/>
    <property type="evidence" value="ECO:0007669"/>
    <property type="project" value="UniProtKB-EC"/>
</dbReference>
<keyword evidence="7" id="KW-0288">FMN</keyword>
<dbReference type="Pfam" id="PF01645">
    <property type="entry name" value="Glu_synthase"/>
    <property type="match status" value="1"/>
</dbReference>
<comment type="similarity">
    <text evidence="4">Belongs to the glutamate synthase family.</text>
</comment>
<dbReference type="EC" id="1.4.1.13" evidence="18"/>
<keyword evidence="9" id="KW-0274">FAD</keyword>
<dbReference type="SUPFAM" id="SSF56235">
    <property type="entry name" value="N-terminal nucleophile aminohydrolases (Ntn hydrolases)"/>
    <property type="match status" value="1"/>
</dbReference>
<dbReference type="Gene3D" id="2.160.20.60">
    <property type="entry name" value="Glutamate synthase, alpha subunit, C-terminal domain"/>
    <property type="match status" value="1"/>
</dbReference>
<dbReference type="RefSeq" id="WP_121134400.1">
    <property type="nucleotide sequence ID" value="NZ_JBHUFK010000058.1"/>
</dbReference>
<dbReference type="FunFam" id="2.160.20.60:FF:000001">
    <property type="entry name" value="Glutamate synthase, large subunit"/>
    <property type="match status" value="1"/>
</dbReference>
<proteinExistence type="inferred from homology"/>
<dbReference type="GO" id="GO:0019676">
    <property type="term" value="P:ammonia assimilation cycle"/>
    <property type="evidence" value="ECO:0007669"/>
    <property type="project" value="TreeGrafter"/>
</dbReference>
<reference evidence="18 19" key="1">
    <citation type="journal article" date="2015" name="Antonie Van Leeuwenhoek">
        <title>Oceanobacillus bengalensis sp. nov., a bacterium isolated from seawater of the Bay of Bengal.</title>
        <authorList>
            <person name="Yongchang O."/>
            <person name="Xiang W."/>
            <person name="Wang G."/>
        </authorList>
    </citation>
    <scope>NUCLEOTIDE SEQUENCE [LARGE SCALE GENOMIC DNA]</scope>
    <source>
        <strain evidence="18 19">MCCC 1K00260</strain>
    </source>
</reference>
<dbReference type="EMBL" id="RBZO01000043">
    <property type="protein sequence ID" value="RKQ12421.1"/>
    <property type="molecule type" value="Genomic_DNA"/>
</dbReference>
<dbReference type="CDD" id="cd00982">
    <property type="entry name" value="gltB_C"/>
    <property type="match status" value="1"/>
</dbReference>
<dbReference type="PANTHER" id="PTHR11938:SF133">
    <property type="entry name" value="GLUTAMATE SYNTHASE (NADH)"/>
    <property type="match status" value="1"/>
</dbReference>
<evidence type="ECO:0000256" key="5">
    <source>
        <dbReference type="ARBA" id="ARBA00022605"/>
    </source>
</evidence>
<dbReference type="Gene3D" id="3.20.20.70">
    <property type="entry name" value="Aldolase class I"/>
    <property type="match status" value="2"/>
</dbReference>
<dbReference type="GO" id="GO:0006537">
    <property type="term" value="P:glutamate biosynthetic process"/>
    <property type="evidence" value="ECO:0007669"/>
    <property type="project" value="UniProtKB-KW"/>
</dbReference>
<keyword evidence="13" id="KW-0411">Iron-sulfur</keyword>
<dbReference type="Pfam" id="PF01493">
    <property type="entry name" value="GXGXG"/>
    <property type="match status" value="1"/>
</dbReference>
<evidence type="ECO:0000256" key="2">
    <source>
        <dbReference type="ARBA" id="ARBA00001927"/>
    </source>
</evidence>
<dbReference type="FunFam" id="3.20.20.70:FF:000031">
    <property type="entry name" value="Glutamate synthase 1 [NADH]"/>
    <property type="match status" value="1"/>
</dbReference>
<keyword evidence="6" id="KW-0285">Flavoprotein</keyword>
<sequence length="1501" mass="168403">MQRWTAENQGMYDSSLEHDACGIAMLANINGNRTHTIVNQALTALERLDHRGGHGDDSRLGDGAGILTQIPHKLFELEWGKVGKQLVDAGMYGVGMFFLPSNETDRKRCEDIIENMIEKENITLFGWRTVPTDDSDLPLKAIETQPVVRQVFVLSPYDKCEDIRFERKLYEIRKKIEQELIIAGFRKDDAFHLVSFSARTVIYKGLLLPKQLRDYFIDLNHTFYESSMAMVHNRFSTNTFPSWHRAQPNRYIMHNGEINTINGNVNWMNAREALFKTDVLDIEHLRPIVDLDGSDSAMFDNTLEFLVLSGWSVSHAMMMMIPEAWNNNELMDEGKKAFYQYHSTLMEPWDGPAAMVFTDGKQIGACLDRNGLRPARYMITEDDFICVASEVGVVDIPEEKIICKDRLKPGQMLLIDLEEGHLYDDEEIKQRIVSERPYEKLVEQNIIPLENLPKNILQRKDMEGKEMSTLRKQSVFGYTNEEWEKVVKPMALHGKEPTGSMGYDGPLAVLSEKPQLLFNYFKQKFAQVTNPPIDAIREESITSVEVMLGSNGNLLHPTKEYKKIRLKTPILSGSDMHKLQNLQTSDWKTISISTLFPVEGYLQKALDELLQMVDSEVANGSNIIILSDRKVNKENVAIPSLLAVSAVHHHLIHTGYRSKVSLIVESGEPREVHHFAALLGYGANAIHPYLVYESFQKLVEENEFKFTFHEVSNNYVKAVTKGILKILSKMGISTIQSYIGAQIFEALGISKEVIDRYFPRTSSKIGGLTLADISKETRVRHTQAYRSIDAKLETGSDFQWRHDGEKHLYQPKTIHTLQQAVRTGNYDLYKKYSNLLNEELSQQTTLRGLLDFKPKRKPIPIEEVESIEFILKRFKTGAMSFGSISKEAHEALAIAMNRIGGMSNSGEGGEDPERFIPLENGDSKCSKIKQVASGRFGVTSHYLVNSEEIQIKMAQGAKPGEGGQLAGHKVTAEVAKTRGVTPGIELISPPPHHDIYSIEDLAQLIYDLKNANPKARINVKLVSAAGVGTIAAGVAKAKADVILISGYDGGTGAASRSSIKHTGMPWELGLAEAEQTLKRNGLRKKVTLETDGKMMNGRDVVIAALLGAEEYGFSTLPLVALGCVMMRVCHLDTCPVGIATQNPILRKNMVGTADQVVYLMQFIAEEIREYMAELGFRTLDEMIGRTDLLEQKQTDHWKAQKLDLSAIIQYQESKEQLKVEQDHELEQTLDCRELLPMYDEALTTSERMNATLPIRNTNRSVGTRLGSEISSRFGVDGLAEDRIKLAFNGSAGQSFGAFLPKGVTLHLEGDANDYVGKGLSGGKLIINPSRKSTLCAEENIIVGNAIFYGATDGKGYIRGVAGERFCVRNSGANVVVEGIGDHGCEYMTGGRAIILGEVGKNFAAGMSGGIAYVLAPERELFQKKCNQELVFIEAIEDKEEIRFLKKEITKHYQYTQSTVAREILESWDYHLSQFIRVIPKEYRRILTEQQQDRFLQVQLNL</sequence>
<evidence type="ECO:0000313" key="19">
    <source>
        <dbReference type="Proteomes" id="UP000281813"/>
    </source>
</evidence>
<keyword evidence="14" id="KW-0314">Glutamate biosynthesis</keyword>
<evidence type="ECO:0000313" key="18">
    <source>
        <dbReference type="EMBL" id="RKQ12421.1"/>
    </source>
</evidence>
<comment type="cofactor">
    <cofactor evidence="1">
        <name>FMN</name>
        <dbReference type="ChEBI" id="CHEBI:58210"/>
    </cofactor>
</comment>
<evidence type="ECO:0000256" key="8">
    <source>
        <dbReference type="ARBA" id="ARBA00022723"/>
    </source>
</evidence>
<dbReference type="InterPro" id="IPR006982">
    <property type="entry name" value="Glu_synth_centr_N"/>
</dbReference>
<evidence type="ECO:0000256" key="4">
    <source>
        <dbReference type="ARBA" id="ARBA00009716"/>
    </source>
</evidence>
<evidence type="ECO:0000256" key="15">
    <source>
        <dbReference type="ARBA" id="ARBA00023291"/>
    </source>
</evidence>
<keyword evidence="10" id="KW-0315">Glutamine amidotransferase</keyword>
<dbReference type="InterPro" id="IPR029055">
    <property type="entry name" value="Ntn_hydrolases_N"/>
</dbReference>
<dbReference type="PANTHER" id="PTHR11938">
    <property type="entry name" value="FAD NADPH DEHYDROGENASE/OXIDOREDUCTASE"/>
    <property type="match status" value="1"/>
</dbReference>
<dbReference type="InterPro" id="IPR013785">
    <property type="entry name" value="Aldolase_TIM"/>
</dbReference>
<evidence type="ECO:0000256" key="10">
    <source>
        <dbReference type="ARBA" id="ARBA00022962"/>
    </source>
</evidence>
<evidence type="ECO:0000256" key="12">
    <source>
        <dbReference type="ARBA" id="ARBA00023004"/>
    </source>
</evidence>
<evidence type="ECO:0000256" key="7">
    <source>
        <dbReference type="ARBA" id="ARBA00022643"/>
    </source>
</evidence>
<dbReference type="Pfam" id="PF00310">
    <property type="entry name" value="GATase_2"/>
    <property type="match status" value="1"/>
</dbReference>
<dbReference type="CDD" id="cd02808">
    <property type="entry name" value="GltS_FMN"/>
    <property type="match status" value="1"/>
</dbReference>
<keyword evidence="12" id="KW-0408">Iron</keyword>
<evidence type="ECO:0000256" key="14">
    <source>
        <dbReference type="ARBA" id="ARBA00023164"/>
    </source>
</evidence>
<dbReference type="Pfam" id="PF04898">
    <property type="entry name" value="Glu_syn_central"/>
    <property type="match status" value="1"/>
</dbReference>
<dbReference type="InterPro" id="IPR050711">
    <property type="entry name" value="ET-N_metabolism_enzyme"/>
</dbReference>
<dbReference type="NCBIfam" id="NF008730">
    <property type="entry name" value="PRK11750.1"/>
    <property type="match status" value="1"/>
</dbReference>
<dbReference type="OrthoDB" id="9758182at2"/>
<keyword evidence="15" id="KW-0003">3Fe-4S</keyword>
<evidence type="ECO:0000259" key="17">
    <source>
        <dbReference type="PROSITE" id="PS51278"/>
    </source>
</evidence>
<dbReference type="GO" id="GO:0046872">
    <property type="term" value="F:metal ion binding"/>
    <property type="evidence" value="ECO:0007669"/>
    <property type="project" value="UniProtKB-KW"/>
</dbReference>